<protein>
    <submittedName>
        <fullName evidence="1">Uncharacterized protein</fullName>
    </submittedName>
</protein>
<dbReference type="EMBL" id="CP114280">
    <property type="protein sequence ID" value="WFN54492.1"/>
    <property type="molecule type" value="Genomic_DNA"/>
</dbReference>
<dbReference type="Proteomes" id="UP001219630">
    <property type="component" value="Chromosome"/>
</dbReference>
<evidence type="ECO:0000313" key="1">
    <source>
        <dbReference type="EMBL" id="WFN54492.1"/>
    </source>
</evidence>
<sequence length="315" mass="34141">MTVCFQPDDVVWRTFHDEAADLLAPHANAELMADYLQAFFHSHHDPRQPQADTLTRWLNSESHSFSAMALALLPELQARRPVISSQLDMVVLAHWTPDSELGCAVTNALIHACDAPQAFGFSVCDRALAAPLFALQAINDALADGPPTEAGDHHATALLLIADQANAPYASGALDALTPQNTACLIRLEARPPQQACGLVFEGYYRQPYNADGPTASTLASLLAQITPSPLSGADNWPLTLVASPALLAAVADESMPTLALNETLLCAAPFIRLKQQARPGCRYLLLVQETRHLTACVLRYQPDGDRRYTPSPFR</sequence>
<reference evidence="1 2" key="1">
    <citation type="submission" date="2022-12" db="EMBL/GenBank/DDBJ databases">
        <title>Complete genome sequencing of Dickeya lacustris type strain LMG30899.</title>
        <authorList>
            <person name="Dobhal S."/>
            <person name="Arizala D."/>
            <person name="Arif M."/>
        </authorList>
    </citation>
    <scope>NUCLEOTIDE SEQUENCE [LARGE SCALE GENOMIC DNA]</scope>
    <source>
        <strain evidence="1 2">LMG30899</strain>
    </source>
</reference>
<accession>A0ABY8G3J1</accession>
<organism evidence="1 2">
    <name type="scientific">Dickeya lacustris</name>
    <dbReference type="NCBI Taxonomy" id="2259638"/>
    <lineage>
        <taxon>Bacteria</taxon>
        <taxon>Pseudomonadati</taxon>
        <taxon>Pseudomonadota</taxon>
        <taxon>Gammaproteobacteria</taxon>
        <taxon>Enterobacterales</taxon>
        <taxon>Pectobacteriaceae</taxon>
        <taxon>Dickeya</taxon>
    </lineage>
</organism>
<evidence type="ECO:0000313" key="2">
    <source>
        <dbReference type="Proteomes" id="UP001219630"/>
    </source>
</evidence>
<proteinExistence type="predicted"/>
<keyword evidence="2" id="KW-1185">Reference proteome</keyword>
<dbReference type="RefSeq" id="WP_125257870.1">
    <property type="nucleotide sequence ID" value="NZ_CP114280.1"/>
</dbReference>
<gene>
    <name evidence="1" type="ORF">O1Q98_12445</name>
</gene>
<name>A0ABY8G3J1_9GAMM</name>